<dbReference type="EMBL" id="JADAQT010000083">
    <property type="protein sequence ID" value="MBE1876302.1"/>
    <property type="molecule type" value="Genomic_DNA"/>
</dbReference>
<reference evidence="2 3" key="1">
    <citation type="submission" date="2020-10" db="EMBL/GenBank/DDBJ databases">
        <title>Myceligenerans pegani sp. nov., an endophytic actinomycete isolated from Peganum harmala L. in Xinjiang, China.</title>
        <authorList>
            <person name="Xin L."/>
        </authorList>
    </citation>
    <scope>NUCLEOTIDE SEQUENCE [LARGE SCALE GENOMIC DNA]</scope>
    <source>
        <strain evidence="2 3">TRM65318</strain>
    </source>
</reference>
<evidence type="ECO:0008006" key="4">
    <source>
        <dbReference type="Google" id="ProtNLM"/>
    </source>
</evidence>
<organism evidence="2 3">
    <name type="scientific">Myceligenerans pegani</name>
    <dbReference type="NCBI Taxonomy" id="2776917"/>
    <lineage>
        <taxon>Bacteria</taxon>
        <taxon>Bacillati</taxon>
        <taxon>Actinomycetota</taxon>
        <taxon>Actinomycetes</taxon>
        <taxon>Micrococcales</taxon>
        <taxon>Promicromonosporaceae</taxon>
        <taxon>Myceligenerans</taxon>
    </lineage>
</organism>
<proteinExistence type="predicted"/>
<accession>A0ABR9MY55</accession>
<keyword evidence="3" id="KW-1185">Reference proteome</keyword>
<gene>
    <name evidence="2" type="ORF">IHE71_11350</name>
</gene>
<comment type="caution">
    <text evidence="2">The sequence shown here is derived from an EMBL/GenBank/DDBJ whole genome shotgun (WGS) entry which is preliminary data.</text>
</comment>
<evidence type="ECO:0000313" key="2">
    <source>
        <dbReference type="EMBL" id="MBE1876302.1"/>
    </source>
</evidence>
<evidence type="ECO:0000313" key="3">
    <source>
        <dbReference type="Proteomes" id="UP000625527"/>
    </source>
</evidence>
<keyword evidence="1" id="KW-0732">Signal</keyword>
<name>A0ABR9MY55_9MICO</name>
<protein>
    <recommendedName>
        <fullName evidence="4">Lipoprotein</fullName>
    </recommendedName>
</protein>
<evidence type="ECO:0000256" key="1">
    <source>
        <dbReference type="SAM" id="SignalP"/>
    </source>
</evidence>
<dbReference type="Proteomes" id="UP000625527">
    <property type="component" value="Unassembled WGS sequence"/>
</dbReference>
<dbReference type="RefSeq" id="WP_192862867.1">
    <property type="nucleotide sequence ID" value="NZ_JADAQT010000083.1"/>
</dbReference>
<feature type="chain" id="PRO_5047051741" description="Lipoprotein" evidence="1">
    <location>
        <begin position="25"/>
        <end position="168"/>
    </location>
</feature>
<sequence length="168" mass="17514">MFHVRRTGAALLAVGVLSSCTAGADGNPPEPPPALDAATTEYTAAYDDVVGALTRDIPEVEWTAKDRFPHVAEQPDGRCVLFLAESLGEGDLYEPSGGLTELAAVLDPVLDEHGFDPVSEVVYPESGGDVYVTATDPAGWELTVGAYPPIVGLSGPVETDRCDESALG</sequence>
<feature type="signal peptide" evidence="1">
    <location>
        <begin position="1"/>
        <end position="24"/>
    </location>
</feature>
<dbReference type="PROSITE" id="PS51257">
    <property type="entry name" value="PROKAR_LIPOPROTEIN"/>
    <property type="match status" value="1"/>
</dbReference>